<feature type="region of interest" description="Disordered" evidence="18">
    <location>
        <begin position="479"/>
        <end position="500"/>
    </location>
</feature>
<comment type="subcellular location">
    <subcellularLocation>
        <location evidence="1 17">Mitochondrion inner membrane</location>
        <topology evidence="1 17">Single-pass membrane protein</topology>
    </subcellularLocation>
</comment>
<evidence type="ECO:0000313" key="21">
    <source>
        <dbReference type="Proteomes" id="UP000307440"/>
    </source>
</evidence>
<dbReference type="FunFam" id="3.20.20.70:FF:000066">
    <property type="entry name" value="Dihydroorotate dehydrogenase (quinone), mitochondrial"/>
    <property type="match status" value="1"/>
</dbReference>
<feature type="compositionally biased region" description="Basic and acidic residues" evidence="18">
    <location>
        <begin position="479"/>
        <end position="489"/>
    </location>
</feature>
<evidence type="ECO:0000256" key="5">
    <source>
        <dbReference type="ARBA" id="ARBA00017599"/>
    </source>
</evidence>
<dbReference type="EMBL" id="ML210148">
    <property type="protein sequence ID" value="TFK29743.1"/>
    <property type="molecule type" value="Genomic_DNA"/>
</dbReference>
<evidence type="ECO:0000256" key="7">
    <source>
        <dbReference type="ARBA" id="ARBA00022643"/>
    </source>
</evidence>
<dbReference type="EC" id="1.3.5.2" evidence="4 17"/>
<evidence type="ECO:0000256" key="13">
    <source>
        <dbReference type="ARBA" id="ARBA00023002"/>
    </source>
</evidence>
<keyword evidence="7 17" id="KW-0288">FMN</keyword>
<dbReference type="GO" id="GO:0044205">
    <property type="term" value="P:'de novo' UMP biosynthetic process"/>
    <property type="evidence" value="ECO:0007669"/>
    <property type="project" value="UniProtKB-UniPathway"/>
</dbReference>
<sequence>MSLLHRGSTRLLSGRPVSSRLVASSRRTASGSASSSPLAPLRTALYAGVFAVSAGLFSIYYFDSRSAIHRYVLTPVLRKAFDAETSHKLAVKVLKYGLSPKDRGVDDPVLRGEIWGEEVSNPVGVAAGFDKDGEAVDGLFDLGFSWVEIGSVTPKPQGGNPKPRVFRLEEDQGMINRYGFPSQGHSYVLSRLQERLPHSEPYDATSERASLRPGDFLAVNLGKNKESPADSIEDFVKGVKTFGPYSDVLVINVSSPNTPGLRGLQNRDQLQHLLQGVTAARDNLALSPLTANPPKLLLKIAPDLDEDQLADIADVILKSKIDGVIVSNTTIQRPKHLMNANREEIGGLSGAPVKPYSLKALKTLRQHLPSSIPLIGCGGIATGKDALDFAKAGASLVQLYTSFGYDGVGAPRRIKDELVEELKKEGKTWIQVVNESIDKLSPKLSPLNDEIQKGEGAVTQLVHEAEHLKEMLGQLGDRIEKEAHDRSVESGEVQASSISA</sequence>
<keyword evidence="14 17" id="KW-0496">Mitochondrion</keyword>
<dbReference type="InterPro" id="IPR005719">
    <property type="entry name" value="Dihydroorotate_DH_2"/>
</dbReference>
<keyword evidence="8" id="KW-0812">Transmembrane</keyword>
<organism evidence="20 21">
    <name type="scientific">Coprinopsis marcescibilis</name>
    <name type="common">Agaric fungus</name>
    <name type="synonym">Psathyrella marcescibilis</name>
    <dbReference type="NCBI Taxonomy" id="230819"/>
    <lineage>
        <taxon>Eukaryota</taxon>
        <taxon>Fungi</taxon>
        <taxon>Dikarya</taxon>
        <taxon>Basidiomycota</taxon>
        <taxon>Agaricomycotina</taxon>
        <taxon>Agaricomycetes</taxon>
        <taxon>Agaricomycetidae</taxon>
        <taxon>Agaricales</taxon>
        <taxon>Agaricineae</taxon>
        <taxon>Psathyrellaceae</taxon>
        <taxon>Coprinopsis</taxon>
    </lineage>
</organism>
<dbReference type="CDD" id="cd04738">
    <property type="entry name" value="DHOD_2_like"/>
    <property type="match status" value="1"/>
</dbReference>
<evidence type="ECO:0000256" key="18">
    <source>
        <dbReference type="SAM" id="MobiDB-lite"/>
    </source>
</evidence>
<dbReference type="OrthoDB" id="14784at2759"/>
<dbReference type="Pfam" id="PF01180">
    <property type="entry name" value="DHO_dh"/>
    <property type="match status" value="1"/>
</dbReference>
<keyword evidence="15" id="KW-0472">Membrane</keyword>
<gene>
    <name evidence="20" type="ORF">FA15DRAFT_663909</name>
</gene>
<comment type="similarity">
    <text evidence="3 17">Belongs to the dihydroorotate dehydrogenase family. Type 2 subfamily.</text>
</comment>
<evidence type="ECO:0000313" key="20">
    <source>
        <dbReference type="EMBL" id="TFK29743.1"/>
    </source>
</evidence>
<evidence type="ECO:0000256" key="11">
    <source>
        <dbReference type="ARBA" id="ARBA00022975"/>
    </source>
</evidence>
<dbReference type="PANTHER" id="PTHR48109:SF4">
    <property type="entry name" value="DIHYDROOROTATE DEHYDROGENASE (QUINONE), MITOCHONDRIAL"/>
    <property type="match status" value="1"/>
</dbReference>
<dbReference type="NCBIfam" id="NF003645">
    <property type="entry name" value="PRK05286.1-2"/>
    <property type="match status" value="1"/>
</dbReference>
<keyword evidence="21" id="KW-1185">Reference proteome</keyword>
<dbReference type="NCBIfam" id="TIGR01036">
    <property type="entry name" value="pyrD_sub2"/>
    <property type="match status" value="1"/>
</dbReference>
<dbReference type="AlphaFoldDB" id="A0A5C3LBF6"/>
<dbReference type="InterPro" id="IPR005720">
    <property type="entry name" value="Dihydroorotate_DH_cat"/>
</dbReference>
<comment type="catalytic activity">
    <reaction evidence="16 17">
        <text>(S)-dihydroorotate + a quinone = orotate + a quinol</text>
        <dbReference type="Rhea" id="RHEA:30187"/>
        <dbReference type="ChEBI" id="CHEBI:24646"/>
        <dbReference type="ChEBI" id="CHEBI:30839"/>
        <dbReference type="ChEBI" id="CHEBI:30864"/>
        <dbReference type="ChEBI" id="CHEBI:132124"/>
        <dbReference type="EC" id="1.3.5.2"/>
    </reaction>
</comment>
<keyword evidence="12" id="KW-1133">Transmembrane helix</keyword>
<evidence type="ECO:0000259" key="19">
    <source>
        <dbReference type="Pfam" id="PF01180"/>
    </source>
</evidence>
<dbReference type="PROSITE" id="PS00912">
    <property type="entry name" value="DHODEHASE_2"/>
    <property type="match status" value="1"/>
</dbReference>
<reference evidence="20 21" key="1">
    <citation type="journal article" date="2019" name="Nat. Ecol. Evol.">
        <title>Megaphylogeny resolves global patterns of mushroom evolution.</title>
        <authorList>
            <person name="Varga T."/>
            <person name="Krizsan K."/>
            <person name="Foldi C."/>
            <person name="Dima B."/>
            <person name="Sanchez-Garcia M."/>
            <person name="Sanchez-Ramirez S."/>
            <person name="Szollosi G.J."/>
            <person name="Szarkandi J.G."/>
            <person name="Papp V."/>
            <person name="Albert L."/>
            <person name="Andreopoulos W."/>
            <person name="Angelini C."/>
            <person name="Antonin V."/>
            <person name="Barry K.W."/>
            <person name="Bougher N.L."/>
            <person name="Buchanan P."/>
            <person name="Buyck B."/>
            <person name="Bense V."/>
            <person name="Catcheside P."/>
            <person name="Chovatia M."/>
            <person name="Cooper J."/>
            <person name="Damon W."/>
            <person name="Desjardin D."/>
            <person name="Finy P."/>
            <person name="Geml J."/>
            <person name="Haridas S."/>
            <person name="Hughes K."/>
            <person name="Justo A."/>
            <person name="Karasinski D."/>
            <person name="Kautmanova I."/>
            <person name="Kiss B."/>
            <person name="Kocsube S."/>
            <person name="Kotiranta H."/>
            <person name="LaButti K.M."/>
            <person name="Lechner B.E."/>
            <person name="Liimatainen K."/>
            <person name="Lipzen A."/>
            <person name="Lukacs Z."/>
            <person name="Mihaltcheva S."/>
            <person name="Morgado L.N."/>
            <person name="Niskanen T."/>
            <person name="Noordeloos M.E."/>
            <person name="Ohm R.A."/>
            <person name="Ortiz-Santana B."/>
            <person name="Ovrebo C."/>
            <person name="Racz N."/>
            <person name="Riley R."/>
            <person name="Savchenko A."/>
            <person name="Shiryaev A."/>
            <person name="Soop K."/>
            <person name="Spirin V."/>
            <person name="Szebenyi C."/>
            <person name="Tomsovsky M."/>
            <person name="Tulloss R.E."/>
            <person name="Uehling J."/>
            <person name="Grigoriev I.V."/>
            <person name="Vagvolgyi C."/>
            <person name="Papp T."/>
            <person name="Martin F.M."/>
            <person name="Miettinen O."/>
            <person name="Hibbett D.S."/>
            <person name="Nagy L.G."/>
        </authorList>
    </citation>
    <scope>NUCLEOTIDE SEQUENCE [LARGE SCALE GENOMIC DNA]</scope>
    <source>
        <strain evidence="20 21">CBS 121175</strain>
    </source>
</reference>
<evidence type="ECO:0000256" key="6">
    <source>
        <dbReference type="ARBA" id="ARBA00022630"/>
    </source>
</evidence>
<evidence type="ECO:0000256" key="17">
    <source>
        <dbReference type="RuleBase" id="RU361255"/>
    </source>
</evidence>
<dbReference type="UniPathway" id="UPA00070">
    <property type="reaction ID" value="UER00946"/>
</dbReference>
<dbReference type="GO" id="GO:0006207">
    <property type="term" value="P:'de novo' pyrimidine nucleobase biosynthetic process"/>
    <property type="evidence" value="ECO:0007669"/>
    <property type="project" value="InterPro"/>
</dbReference>
<comment type="cofactor">
    <cofactor evidence="17">
        <name>FMN</name>
        <dbReference type="ChEBI" id="CHEBI:58210"/>
    </cofactor>
    <text evidence="17">Binds 1 FMN per subunit.</text>
</comment>
<dbReference type="InterPro" id="IPR001295">
    <property type="entry name" value="Dihydroorotate_DH_CS"/>
</dbReference>
<keyword evidence="10" id="KW-0809">Transit peptide</keyword>
<evidence type="ECO:0000256" key="14">
    <source>
        <dbReference type="ARBA" id="ARBA00023128"/>
    </source>
</evidence>
<dbReference type="NCBIfam" id="NF003652">
    <property type="entry name" value="PRK05286.2-5"/>
    <property type="match status" value="1"/>
</dbReference>
<evidence type="ECO:0000256" key="3">
    <source>
        <dbReference type="ARBA" id="ARBA00005359"/>
    </source>
</evidence>
<evidence type="ECO:0000256" key="4">
    <source>
        <dbReference type="ARBA" id="ARBA00012791"/>
    </source>
</evidence>
<evidence type="ECO:0000256" key="10">
    <source>
        <dbReference type="ARBA" id="ARBA00022946"/>
    </source>
</evidence>
<dbReference type="STRING" id="230819.A0A5C3LBF6"/>
<keyword evidence="13 17" id="KW-0560">Oxidoreductase</keyword>
<accession>A0A5C3LBF6</accession>
<dbReference type="Proteomes" id="UP000307440">
    <property type="component" value="Unassembled WGS sequence"/>
</dbReference>
<keyword evidence="9 17" id="KW-0999">Mitochondrion inner membrane</keyword>
<keyword evidence="6 17" id="KW-0285">Flavoprotein</keyword>
<comment type="pathway">
    <text evidence="2 17">Pyrimidine metabolism; UMP biosynthesis via de novo pathway; orotate from (S)-dihydroorotate (quinone route): step 1/1.</text>
</comment>
<evidence type="ECO:0000256" key="15">
    <source>
        <dbReference type="ARBA" id="ARBA00023136"/>
    </source>
</evidence>
<evidence type="ECO:0000256" key="8">
    <source>
        <dbReference type="ARBA" id="ARBA00022692"/>
    </source>
</evidence>
<dbReference type="InterPro" id="IPR050074">
    <property type="entry name" value="DHO_dehydrogenase"/>
</dbReference>
<evidence type="ECO:0000256" key="12">
    <source>
        <dbReference type="ARBA" id="ARBA00022989"/>
    </source>
</evidence>
<dbReference type="PANTHER" id="PTHR48109">
    <property type="entry name" value="DIHYDROOROTATE DEHYDROGENASE (QUINONE), MITOCHONDRIAL-RELATED"/>
    <property type="match status" value="1"/>
</dbReference>
<dbReference type="InterPro" id="IPR013785">
    <property type="entry name" value="Aldolase_TIM"/>
</dbReference>
<proteinExistence type="inferred from homology"/>
<dbReference type="Gene3D" id="3.20.20.70">
    <property type="entry name" value="Aldolase class I"/>
    <property type="match status" value="1"/>
</dbReference>
<evidence type="ECO:0000256" key="1">
    <source>
        <dbReference type="ARBA" id="ARBA00004434"/>
    </source>
</evidence>
<evidence type="ECO:0000256" key="2">
    <source>
        <dbReference type="ARBA" id="ARBA00005161"/>
    </source>
</evidence>
<dbReference type="SUPFAM" id="SSF51395">
    <property type="entry name" value="FMN-linked oxidoreductases"/>
    <property type="match status" value="1"/>
</dbReference>
<dbReference type="GO" id="GO:0106430">
    <property type="term" value="F:dihydroorotate dehydrogenase (quinone) activity"/>
    <property type="evidence" value="ECO:0007669"/>
    <property type="project" value="UniProtKB-EC"/>
</dbReference>
<dbReference type="PROSITE" id="PS00911">
    <property type="entry name" value="DHODEHASE_1"/>
    <property type="match status" value="1"/>
</dbReference>
<protein>
    <recommendedName>
        <fullName evidence="5 17">Dihydroorotate dehydrogenase (quinone), mitochondrial</fullName>
        <shortName evidence="17">DHOdehase</shortName>
        <ecNumber evidence="4 17">1.3.5.2</ecNumber>
    </recommendedName>
</protein>
<evidence type="ECO:0000256" key="9">
    <source>
        <dbReference type="ARBA" id="ARBA00022792"/>
    </source>
</evidence>
<dbReference type="GO" id="GO:0005743">
    <property type="term" value="C:mitochondrial inner membrane"/>
    <property type="evidence" value="ECO:0007669"/>
    <property type="project" value="UniProtKB-SubCell"/>
</dbReference>
<name>A0A5C3LBF6_COPMA</name>
<feature type="domain" description="Dihydroorotate dehydrogenase catalytic" evidence="19">
    <location>
        <begin position="110"/>
        <end position="422"/>
    </location>
</feature>
<evidence type="ECO:0000256" key="16">
    <source>
        <dbReference type="ARBA" id="ARBA00048639"/>
    </source>
</evidence>
<keyword evidence="11" id="KW-0665">Pyrimidine biosynthesis</keyword>